<dbReference type="InterPro" id="IPR009362">
    <property type="entry name" value="YhcG_C"/>
</dbReference>
<dbReference type="AlphaFoldDB" id="A0A3B0XFE9"/>
<sequence length="271" mass="30785">MALSKLIHNEDYKNWLREIKQSFKQAQLTAAVKVNSTLLKFYWQLGSEIAKKQQSSTWGDGFLTQLSRDLSSEFTDIKGFSLRNLKYIRQWHHFWNTPEPIGQQAVAQLVQIPLGHNIAIISKSQNHDEAQFLLELGAGFAYIGKQIALQVGERDFYLDLLFYHTQLHCYVVIELKTGDFEPEHAGKLNFYIKVVDEQLKKQGDEFTIGILLCKNKDKLVAEYALSDINKPIGVSEYQLTQSLPESLQSSLPSIEEIEAGLAGEFGDGDDE</sequence>
<protein>
    <recommendedName>
        <fullName evidence="1">YhcG PDDEXK nuclease domain-containing protein</fullName>
    </recommendedName>
</protein>
<name>A0A3B0XFE9_9ZZZZ</name>
<organism evidence="2">
    <name type="scientific">hydrothermal vent metagenome</name>
    <dbReference type="NCBI Taxonomy" id="652676"/>
    <lineage>
        <taxon>unclassified sequences</taxon>
        <taxon>metagenomes</taxon>
        <taxon>ecological metagenomes</taxon>
    </lineage>
</organism>
<dbReference type="Pfam" id="PF06250">
    <property type="entry name" value="YhcG_C"/>
    <property type="match status" value="1"/>
</dbReference>
<dbReference type="PANTHER" id="PTHR30547:SF0">
    <property type="entry name" value="BLR8175 PROTEIN"/>
    <property type="match status" value="1"/>
</dbReference>
<dbReference type="PANTHER" id="PTHR30547">
    <property type="entry name" value="UNCHARACTERIZED PROTEIN YHCG-RELATED"/>
    <property type="match status" value="1"/>
</dbReference>
<proteinExistence type="predicted"/>
<dbReference type="Gene3D" id="3.40.1350.10">
    <property type="match status" value="1"/>
</dbReference>
<feature type="domain" description="YhcG PDDEXK nuclease" evidence="1">
    <location>
        <begin position="131"/>
        <end position="252"/>
    </location>
</feature>
<evidence type="ECO:0000259" key="1">
    <source>
        <dbReference type="Pfam" id="PF06250"/>
    </source>
</evidence>
<dbReference type="InterPro" id="IPR011856">
    <property type="entry name" value="tRNA_endonuc-like_dom_sf"/>
</dbReference>
<dbReference type="EMBL" id="UOFJ01000087">
    <property type="protein sequence ID" value="VAW63003.1"/>
    <property type="molecule type" value="Genomic_DNA"/>
</dbReference>
<accession>A0A3B0XFE9</accession>
<dbReference type="InterPro" id="IPR053148">
    <property type="entry name" value="PD-DEXK-like_domain"/>
</dbReference>
<gene>
    <name evidence="2" type="ORF">MNBD_GAMMA10-535</name>
</gene>
<evidence type="ECO:0000313" key="2">
    <source>
        <dbReference type="EMBL" id="VAW63003.1"/>
    </source>
</evidence>
<reference evidence="2" key="1">
    <citation type="submission" date="2018-06" db="EMBL/GenBank/DDBJ databases">
        <authorList>
            <person name="Zhirakovskaya E."/>
        </authorList>
    </citation>
    <scope>NUCLEOTIDE SEQUENCE</scope>
</reference>
<dbReference type="GO" id="GO:0003676">
    <property type="term" value="F:nucleic acid binding"/>
    <property type="evidence" value="ECO:0007669"/>
    <property type="project" value="InterPro"/>
</dbReference>